<dbReference type="AlphaFoldDB" id="G9QK57"/>
<gene>
    <name evidence="2" type="ORF">HMPREF1015_01596</name>
</gene>
<feature type="region of interest" description="Disordered" evidence="1">
    <location>
        <begin position="1"/>
        <end position="40"/>
    </location>
</feature>
<protein>
    <submittedName>
        <fullName evidence="2">Uncharacterized protein</fullName>
    </submittedName>
</protein>
<organism evidence="2 3">
    <name type="scientific">Bacillus smithii 7_3_47FAA</name>
    <dbReference type="NCBI Taxonomy" id="665952"/>
    <lineage>
        <taxon>Bacteria</taxon>
        <taxon>Bacillati</taxon>
        <taxon>Bacillota</taxon>
        <taxon>Bacilli</taxon>
        <taxon>Bacillales</taxon>
        <taxon>Bacillaceae</taxon>
        <taxon>Bacillus</taxon>
    </lineage>
</organism>
<comment type="caution">
    <text evidence="2">The sequence shown here is derived from an EMBL/GenBank/DDBJ whole genome shotgun (WGS) entry which is preliminary data.</text>
</comment>
<dbReference type="HOGENOM" id="CLU_2582455_0_0_9"/>
<dbReference type="PATRIC" id="fig|665952.3.peg.1384"/>
<feature type="compositionally biased region" description="Basic and acidic residues" evidence="1">
    <location>
        <begin position="7"/>
        <end position="38"/>
    </location>
</feature>
<name>G9QK57_9BACI</name>
<evidence type="ECO:0000256" key="1">
    <source>
        <dbReference type="SAM" id="MobiDB-lite"/>
    </source>
</evidence>
<evidence type="ECO:0000313" key="3">
    <source>
        <dbReference type="Proteomes" id="UP000011747"/>
    </source>
</evidence>
<sequence length="80" mass="9580">MSTEEEEKQKTNIHPFDKLMFGRHERNGEKKSENKKDETDLENVEFMELMNQIDILMSSFGHFKPLLNKVTPLLEKWIKK</sequence>
<reference evidence="2 3" key="1">
    <citation type="submission" date="2011-09" db="EMBL/GenBank/DDBJ databases">
        <title>The Genome Sequence of Bacillus smithii 7_3_47FAA.</title>
        <authorList>
            <consortium name="The Broad Institute Genome Sequencing Platform"/>
            <person name="Earl A."/>
            <person name="Ward D."/>
            <person name="Feldgarden M."/>
            <person name="Gevers D."/>
            <person name="Daigneault M."/>
            <person name="Strauss J."/>
            <person name="Allen-Vercoe E."/>
            <person name="Young S.K."/>
            <person name="Zeng Q."/>
            <person name="Gargeya S."/>
            <person name="Fitzgerald M."/>
            <person name="Haas B."/>
            <person name="Abouelleil A."/>
            <person name="Alvarado L."/>
            <person name="Arachchi H.M."/>
            <person name="Berlin A."/>
            <person name="Brown A."/>
            <person name="Chapman S.B."/>
            <person name="Chen Z."/>
            <person name="Dunbar C."/>
            <person name="Freedman E."/>
            <person name="Gearin G."/>
            <person name="Goldberg J."/>
            <person name="Griggs A."/>
            <person name="Gujja S."/>
            <person name="Heiman D."/>
            <person name="Howarth C."/>
            <person name="Larson L."/>
            <person name="Lui A."/>
            <person name="MacDonald P.J.P."/>
            <person name="Montmayeur A."/>
            <person name="Murphy C."/>
            <person name="Neiman D."/>
            <person name="Pearson M."/>
            <person name="Priest M."/>
            <person name="Roberts A."/>
            <person name="Saif S."/>
            <person name="Shea T."/>
            <person name="Shenoy N."/>
            <person name="Sisk P."/>
            <person name="Stolte C."/>
            <person name="Sykes S."/>
            <person name="Wortman J."/>
            <person name="Nusbaum C."/>
            <person name="Birren B."/>
        </authorList>
    </citation>
    <scope>NUCLEOTIDE SEQUENCE [LARGE SCALE GENOMIC DNA]</scope>
    <source>
        <strain evidence="2 3">7_3_47FAA</strain>
    </source>
</reference>
<accession>G9QK57</accession>
<dbReference type="RefSeq" id="WP_003353695.1">
    <property type="nucleotide sequence ID" value="NZ_JH414748.1"/>
</dbReference>
<evidence type="ECO:0000313" key="2">
    <source>
        <dbReference type="EMBL" id="EHL78419.1"/>
    </source>
</evidence>
<keyword evidence="3" id="KW-1185">Reference proteome</keyword>
<dbReference type="Proteomes" id="UP000011747">
    <property type="component" value="Unassembled WGS sequence"/>
</dbReference>
<dbReference type="EMBL" id="ACWF01000069">
    <property type="protein sequence ID" value="EHL78419.1"/>
    <property type="molecule type" value="Genomic_DNA"/>
</dbReference>
<proteinExistence type="predicted"/>